<dbReference type="InterPro" id="IPR001608">
    <property type="entry name" value="Ala_racemase_N"/>
</dbReference>
<name>A0A4V1ERB7_9BACT</name>
<comment type="similarity">
    <text evidence="2 4">Belongs to the pyridoxal phosphate-binding protein YggS/PROSC family.</text>
</comment>
<protein>
    <recommendedName>
        <fullName evidence="2">Pyridoxal phosphate homeostasis protein</fullName>
        <shortName evidence="2">PLP homeostasis protein</shortName>
    </recommendedName>
</protein>
<dbReference type="PIRSF" id="PIRSF004848">
    <property type="entry name" value="YBL036c_PLPDEIII"/>
    <property type="match status" value="1"/>
</dbReference>
<reference evidence="6 7" key="1">
    <citation type="submission" date="2019-05" db="EMBL/GenBank/DDBJ databases">
        <title>The Complete Genome Sequence of the n-alkane-degrading Desulfoglaeba alkanexedens ALDC reveals multiple alkylsuccinate synthase gene clusters.</title>
        <authorList>
            <person name="Callaghan A.V."/>
            <person name="Davidova I.A."/>
            <person name="Duncan K.E."/>
            <person name="Morris B."/>
            <person name="McInerney M.J."/>
        </authorList>
    </citation>
    <scope>NUCLEOTIDE SEQUENCE [LARGE SCALE GENOMIC DNA]</scope>
    <source>
        <strain evidence="6 7">ALDC</strain>
    </source>
</reference>
<feature type="domain" description="Alanine racemase N-terminal" evidence="5">
    <location>
        <begin position="7"/>
        <end position="229"/>
    </location>
</feature>
<comment type="function">
    <text evidence="2">Pyridoxal 5'-phosphate (PLP)-binding protein, which is involved in PLP homeostasis.</text>
</comment>
<dbReference type="Proteomes" id="UP000298602">
    <property type="component" value="Chromosome"/>
</dbReference>
<dbReference type="OrthoDB" id="9804072at2"/>
<dbReference type="Pfam" id="PF01168">
    <property type="entry name" value="Ala_racemase_N"/>
    <property type="match status" value="1"/>
</dbReference>
<dbReference type="EMBL" id="CP040098">
    <property type="protein sequence ID" value="QCQ21081.1"/>
    <property type="molecule type" value="Genomic_DNA"/>
</dbReference>
<keyword evidence="1 2" id="KW-0663">Pyridoxal phosphate</keyword>
<evidence type="ECO:0000256" key="2">
    <source>
        <dbReference type="HAMAP-Rule" id="MF_02087"/>
    </source>
</evidence>
<comment type="cofactor">
    <cofactor evidence="3">
        <name>pyridoxal 5'-phosphate</name>
        <dbReference type="ChEBI" id="CHEBI:597326"/>
    </cofactor>
</comment>
<evidence type="ECO:0000313" key="7">
    <source>
        <dbReference type="Proteomes" id="UP000298602"/>
    </source>
</evidence>
<dbReference type="AlphaFoldDB" id="A0A4V1ERB7"/>
<organism evidence="6 7">
    <name type="scientific">Desulfoglaeba alkanexedens ALDC</name>
    <dbReference type="NCBI Taxonomy" id="980445"/>
    <lineage>
        <taxon>Bacteria</taxon>
        <taxon>Pseudomonadati</taxon>
        <taxon>Thermodesulfobacteriota</taxon>
        <taxon>Syntrophobacteria</taxon>
        <taxon>Syntrophobacterales</taxon>
        <taxon>Syntrophobacteraceae</taxon>
        <taxon>Desulfoglaeba</taxon>
    </lineage>
</organism>
<dbReference type="GO" id="GO:0030170">
    <property type="term" value="F:pyridoxal phosphate binding"/>
    <property type="evidence" value="ECO:0007669"/>
    <property type="project" value="UniProtKB-UniRule"/>
</dbReference>
<dbReference type="CDD" id="cd00635">
    <property type="entry name" value="PLPDE_III_YBL036c_like"/>
    <property type="match status" value="1"/>
</dbReference>
<dbReference type="NCBIfam" id="TIGR00044">
    <property type="entry name" value="YggS family pyridoxal phosphate-dependent enzyme"/>
    <property type="match status" value="1"/>
</dbReference>
<evidence type="ECO:0000256" key="1">
    <source>
        <dbReference type="ARBA" id="ARBA00022898"/>
    </source>
</evidence>
<dbReference type="FunFam" id="3.20.20.10:FF:000018">
    <property type="entry name" value="Pyridoxal phosphate homeostasis protein"/>
    <property type="match status" value="1"/>
</dbReference>
<dbReference type="PANTHER" id="PTHR10146">
    <property type="entry name" value="PROLINE SYNTHETASE CO-TRANSCRIBED BACTERIAL HOMOLOG PROTEIN"/>
    <property type="match status" value="1"/>
</dbReference>
<gene>
    <name evidence="6" type="ORF">FDQ92_02005</name>
</gene>
<sequence>MASIRENLMAVRERMAAACRRAGRDPSTVQLMGVTKTVPVERIREALEAGLRLLGENYVQEARQKVELLNEPDVTWHFIGHLQTNKCRQAVETFQCIQSVDREKLAVELDRRSRSVGRRMPVLLQVNVGDETTKAGVSLENLETLFDVACRLEGIEVRGLMALPPYSEDPEAVRPHFRAVRQALEALRLRAAHPERLTELSMGMSHDFEVAIEEGATLVRVGTAIFGERAKRA</sequence>
<accession>A0A4V1ERB7</accession>
<proteinExistence type="inferred from homology"/>
<evidence type="ECO:0000259" key="5">
    <source>
        <dbReference type="Pfam" id="PF01168"/>
    </source>
</evidence>
<dbReference type="KEGG" id="dax:FDQ92_02005"/>
<evidence type="ECO:0000256" key="4">
    <source>
        <dbReference type="RuleBase" id="RU004514"/>
    </source>
</evidence>
<evidence type="ECO:0000256" key="3">
    <source>
        <dbReference type="PIRSR" id="PIRSR004848-1"/>
    </source>
</evidence>
<reference evidence="6 7" key="2">
    <citation type="submission" date="2019-05" db="EMBL/GenBank/DDBJ databases">
        <authorList>
            <person name="Suflita J.M."/>
            <person name="Marks C.R."/>
        </authorList>
    </citation>
    <scope>NUCLEOTIDE SEQUENCE [LARGE SCALE GENOMIC DNA]</scope>
    <source>
        <strain evidence="6 7">ALDC</strain>
    </source>
</reference>
<evidence type="ECO:0000313" key="6">
    <source>
        <dbReference type="EMBL" id="QCQ21081.1"/>
    </source>
</evidence>
<dbReference type="InterPro" id="IPR029066">
    <property type="entry name" value="PLP-binding_barrel"/>
</dbReference>
<dbReference type="PANTHER" id="PTHR10146:SF14">
    <property type="entry name" value="PYRIDOXAL PHOSPHATE HOMEOSTASIS PROTEIN"/>
    <property type="match status" value="1"/>
</dbReference>
<dbReference type="InterPro" id="IPR011078">
    <property type="entry name" value="PyrdxlP_homeostasis"/>
</dbReference>
<keyword evidence="7" id="KW-1185">Reference proteome</keyword>
<dbReference type="HAMAP" id="MF_02087">
    <property type="entry name" value="PLP_homeostasis"/>
    <property type="match status" value="1"/>
</dbReference>
<feature type="modified residue" description="N6-(pyridoxal phosphate)lysine" evidence="2 3">
    <location>
        <position position="36"/>
    </location>
</feature>
<dbReference type="SUPFAM" id="SSF51419">
    <property type="entry name" value="PLP-binding barrel"/>
    <property type="match status" value="1"/>
</dbReference>
<dbReference type="Gene3D" id="3.20.20.10">
    <property type="entry name" value="Alanine racemase"/>
    <property type="match status" value="1"/>
</dbReference>